<comment type="caution">
    <text evidence="2">The sequence shown here is derived from an EMBL/GenBank/DDBJ whole genome shotgun (WGS) entry which is preliminary data.</text>
</comment>
<gene>
    <name evidence="2" type="ORF">E2C01_001661</name>
</gene>
<sequence>MMRRWNLSASVWEQSSTLNMRQREAVGSGSAKIREDRVREGSRAHGTRGDTRSGGGRGRNGQDTRSTIHLSPRQRPGQVGRGMGLARGGSLR</sequence>
<feature type="region of interest" description="Disordered" evidence="1">
    <location>
        <begin position="1"/>
        <end position="92"/>
    </location>
</feature>
<evidence type="ECO:0000256" key="1">
    <source>
        <dbReference type="SAM" id="MobiDB-lite"/>
    </source>
</evidence>
<organism evidence="2 3">
    <name type="scientific">Portunus trituberculatus</name>
    <name type="common">Swimming crab</name>
    <name type="synonym">Neptunus trituberculatus</name>
    <dbReference type="NCBI Taxonomy" id="210409"/>
    <lineage>
        <taxon>Eukaryota</taxon>
        <taxon>Metazoa</taxon>
        <taxon>Ecdysozoa</taxon>
        <taxon>Arthropoda</taxon>
        <taxon>Crustacea</taxon>
        <taxon>Multicrustacea</taxon>
        <taxon>Malacostraca</taxon>
        <taxon>Eumalacostraca</taxon>
        <taxon>Eucarida</taxon>
        <taxon>Decapoda</taxon>
        <taxon>Pleocyemata</taxon>
        <taxon>Brachyura</taxon>
        <taxon>Eubrachyura</taxon>
        <taxon>Portunoidea</taxon>
        <taxon>Portunidae</taxon>
        <taxon>Portuninae</taxon>
        <taxon>Portunus</taxon>
    </lineage>
</organism>
<feature type="compositionally biased region" description="Basic and acidic residues" evidence="1">
    <location>
        <begin position="32"/>
        <end position="51"/>
    </location>
</feature>
<dbReference type="Proteomes" id="UP000324222">
    <property type="component" value="Unassembled WGS sequence"/>
</dbReference>
<protein>
    <submittedName>
        <fullName evidence="2">Uncharacterized protein</fullName>
    </submittedName>
</protein>
<reference evidence="2 3" key="1">
    <citation type="submission" date="2019-05" db="EMBL/GenBank/DDBJ databases">
        <title>Another draft genome of Portunus trituberculatus and its Hox gene families provides insights of decapod evolution.</title>
        <authorList>
            <person name="Jeong J.-H."/>
            <person name="Song I."/>
            <person name="Kim S."/>
            <person name="Choi T."/>
            <person name="Kim D."/>
            <person name="Ryu S."/>
            <person name="Kim W."/>
        </authorList>
    </citation>
    <scope>NUCLEOTIDE SEQUENCE [LARGE SCALE GENOMIC DNA]</scope>
    <source>
        <tissue evidence="2">Muscle</tissue>
    </source>
</reference>
<evidence type="ECO:0000313" key="2">
    <source>
        <dbReference type="EMBL" id="MPC09059.1"/>
    </source>
</evidence>
<keyword evidence="3" id="KW-1185">Reference proteome</keyword>
<accession>A0A5B7CHV9</accession>
<dbReference type="EMBL" id="VSRR010000053">
    <property type="protein sequence ID" value="MPC09059.1"/>
    <property type="molecule type" value="Genomic_DNA"/>
</dbReference>
<feature type="compositionally biased region" description="Polar residues" evidence="1">
    <location>
        <begin position="7"/>
        <end position="20"/>
    </location>
</feature>
<name>A0A5B7CHV9_PORTR</name>
<evidence type="ECO:0000313" key="3">
    <source>
        <dbReference type="Proteomes" id="UP000324222"/>
    </source>
</evidence>
<dbReference type="AlphaFoldDB" id="A0A5B7CHV9"/>
<feature type="compositionally biased region" description="Gly residues" evidence="1">
    <location>
        <begin position="79"/>
        <end position="92"/>
    </location>
</feature>
<proteinExistence type="predicted"/>